<protein>
    <submittedName>
        <fullName evidence="1">Uncharacterized protein</fullName>
    </submittedName>
</protein>
<evidence type="ECO:0000313" key="2">
    <source>
        <dbReference type="Proteomes" id="UP000005239"/>
    </source>
</evidence>
<accession>A0A8R1V348</accession>
<evidence type="ECO:0000313" key="1">
    <source>
        <dbReference type="EnsemblMetazoa" id="PPA43008.1"/>
    </source>
</evidence>
<gene>
    <name evidence="1" type="primary">WBGene00281377</name>
</gene>
<keyword evidence="2" id="KW-1185">Reference proteome</keyword>
<dbReference type="EnsemblMetazoa" id="PPA43008.1">
    <property type="protein sequence ID" value="PPA43008.1"/>
    <property type="gene ID" value="WBGene00281377"/>
</dbReference>
<dbReference type="Proteomes" id="UP000005239">
    <property type="component" value="Unassembled WGS sequence"/>
</dbReference>
<dbReference type="AlphaFoldDB" id="A0A2A6B2W6"/>
<reference evidence="1" key="2">
    <citation type="submission" date="2022-06" db="UniProtKB">
        <authorList>
            <consortium name="EnsemblMetazoa"/>
        </authorList>
    </citation>
    <scope>IDENTIFICATION</scope>
    <source>
        <strain evidence="1">PS312</strain>
    </source>
</reference>
<name>A0A2A6B2W6_PRIPA</name>
<organism evidence="1 2">
    <name type="scientific">Pristionchus pacificus</name>
    <name type="common">Parasitic nematode worm</name>
    <dbReference type="NCBI Taxonomy" id="54126"/>
    <lineage>
        <taxon>Eukaryota</taxon>
        <taxon>Metazoa</taxon>
        <taxon>Ecdysozoa</taxon>
        <taxon>Nematoda</taxon>
        <taxon>Chromadorea</taxon>
        <taxon>Rhabditida</taxon>
        <taxon>Rhabditina</taxon>
        <taxon>Diplogasteromorpha</taxon>
        <taxon>Diplogasteroidea</taxon>
        <taxon>Neodiplogasteridae</taxon>
        <taxon>Pristionchus</taxon>
    </lineage>
</organism>
<reference evidence="2" key="1">
    <citation type="journal article" date="2008" name="Nat. Genet.">
        <title>The Pristionchus pacificus genome provides a unique perspective on nematode lifestyle and parasitism.</title>
        <authorList>
            <person name="Dieterich C."/>
            <person name="Clifton S.W."/>
            <person name="Schuster L.N."/>
            <person name="Chinwalla A."/>
            <person name="Delehaunty K."/>
            <person name="Dinkelacker I."/>
            <person name="Fulton L."/>
            <person name="Fulton R."/>
            <person name="Godfrey J."/>
            <person name="Minx P."/>
            <person name="Mitreva M."/>
            <person name="Roeseler W."/>
            <person name="Tian H."/>
            <person name="Witte H."/>
            <person name="Yang S.P."/>
            <person name="Wilson R.K."/>
            <person name="Sommer R.J."/>
        </authorList>
    </citation>
    <scope>NUCLEOTIDE SEQUENCE [LARGE SCALE GENOMIC DNA]</scope>
    <source>
        <strain evidence="2">PS312</strain>
    </source>
</reference>
<proteinExistence type="predicted"/>
<accession>A0A2A6B2W6</accession>
<sequence>MLRVEIDFEAEVGDEIQELLTSQTVMLLVTDVLLDIGLHGIPLLPALACYGNGLIMQMGFSLQLAVVLHVISFVYVTLATILCIDNGRSCYAETSLNSKMCVSR</sequence>